<reference evidence="9" key="1">
    <citation type="submission" date="2021-06" db="EMBL/GenBank/DDBJ databases">
        <title>44 bacteria genomes isolated from Dapeng, Shenzhen.</title>
        <authorList>
            <person name="Zheng W."/>
            <person name="Yu S."/>
            <person name="Huang Y."/>
        </authorList>
    </citation>
    <scope>NUCLEOTIDE SEQUENCE</scope>
    <source>
        <strain evidence="9">DP5N28-2</strain>
    </source>
</reference>
<proteinExistence type="inferred from homology"/>
<evidence type="ECO:0000256" key="2">
    <source>
        <dbReference type="ARBA" id="ARBA00006434"/>
    </source>
</evidence>
<dbReference type="PANTHER" id="PTHR48086">
    <property type="entry name" value="SODIUM/PROLINE SYMPORTER-RELATED"/>
    <property type="match status" value="1"/>
</dbReference>
<evidence type="ECO:0000256" key="5">
    <source>
        <dbReference type="ARBA" id="ARBA00022989"/>
    </source>
</evidence>
<feature type="transmembrane region" description="Helical" evidence="8">
    <location>
        <begin position="46"/>
        <end position="67"/>
    </location>
</feature>
<feature type="transmembrane region" description="Helical" evidence="8">
    <location>
        <begin position="371"/>
        <end position="391"/>
    </location>
</feature>
<gene>
    <name evidence="9" type="ORF">KUV50_04460</name>
</gene>
<evidence type="ECO:0000313" key="9">
    <source>
        <dbReference type="EMBL" id="MBY5957377.1"/>
    </source>
</evidence>
<feature type="transmembrane region" description="Helical" evidence="8">
    <location>
        <begin position="6"/>
        <end position="26"/>
    </location>
</feature>
<feature type="transmembrane region" description="Helical" evidence="8">
    <location>
        <begin position="428"/>
        <end position="447"/>
    </location>
</feature>
<evidence type="ECO:0000313" key="10">
    <source>
        <dbReference type="Proteomes" id="UP000753961"/>
    </source>
</evidence>
<feature type="transmembrane region" description="Helical" evidence="8">
    <location>
        <begin position="190"/>
        <end position="210"/>
    </location>
</feature>
<dbReference type="Pfam" id="PF00474">
    <property type="entry name" value="SSF"/>
    <property type="match status" value="1"/>
</dbReference>
<dbReference type="CDD" id="cd10322">
    <property type="entry name" value="SLC5sbd"/>
    <property type="match status" value="1"/>
</dbReference>
<evidence type="ECO:0000256" key="3">
    <source>
        <dbReference type="ARBA" id="ARBA00022448"/>
    </source>
</evidence>
<feature type="transmembrane region" description="Helical" evidence="8">
    <location>
        <begin position="311"/>
        <end position="335"/>
    </location>
</feature>
<dbReference type="PROSITE" id="PS50283">
    <property type="entry name" value="NA_SOLUT_SYMP_3"/>
    <property type="match status" value="1"/>
</dbReference>
<dbReference type="PANTHER" id="PTHR48086:SF7">
    <property type="entry name" value="SODIUM-SOLUTE SYMPORTER-RELATED"/>
    <property type="match status" value="1"/>
</dbReference>
<name>A0A953HX52_9BACT</name>
<feature type="transmembrane region" description="Helical" evidence="8">
    <location>
        <begin position="121"/>
        <end position="141"/>
    </location>
</feature>
<evidence type="ECO:0000256" key="6">
    <source>
        <dbReference type="ARBA" id="ARBA00023136"/>
    </source>
</evidence>
<dbReference type="InterPro" id="IPR038377">
    <property type="entry name" value="Na/Glc_symporter_sf"/>
</dbReference>
<dbReference type="RefSeq" id="WP_222578896.1">
    <property type="nucleotide sequence ID" value="NZ_JAHVHU010000004.1"/>
</dbReference>
<dbReference type="Proteomes" id="UP000753961">
    <property type="component" value="Unassembled WGS sequence"/>
</dbReference>
<evidence type="ECO:0000256" key="4">
    <source>
        <dbReference type="ARBA" id="ARBA00022692"/>
    </source>
</evidence>
<comment type="caution">
    <text evidence="9">The sequence shown here is derived from an EMBL/GenBank/DDBJ whole genome shotgun (WGS) entry which is preliminary data.</text>
</comment>
<comment type="subcellular location">
    <subcellularLocation>
        <location evidence="1">Membrane</location>
        <topology evidence="1">Multi-pass membrane protein</topology>
    </subcellularLocation>
</comment>
<feature type="transmembrane region" description="Helical" evidence="8">
    <location>
        <begin position="467"/>
        <end position="487"/>
    </location>
</feature>
<feature type="transmembrane region" description="Helical" evidence="8">
    <location>
        <begin position="161"/>
        <end position="183"/>
    </location>
</feature>
<feature type="transmembrane region" description="Helical" evidence="8">
    <location>
        <begin position="278"/>
        <end position="299"/>
    </location>
</feature>
<keyword evidence="4 8" id="KW-0812">Transmembrane</keyword>
<evidence type="ECO:0000256" key="7">
    <source>
        <dbReference type="RuleBase" id="RU362091"/>
    </source>
</evidence>
<organism evidence="9 10">
    <name type="scientific">Membranihabitans marinus</name>
    <dbReference type="NCBI Taxonomy" id="1227546"/>
    <lineage>
        <taxon>Bacteria</taxon>
        <taxon>Pseudomonadati</taxon>
        <taxon>Bacteroidota</taxon>
        <taxon>Saprospiria</taxon>
        <taxon>Saprospirales</taxon>
        <taxon>Saprospiraceae</taxon>
        <taxon>Membranihabitans</taxon>
    </lineage>
</organism>
<dbReference type="GO" id="GO:0022857">
    <property type="term" value="F:transmembrane transporter activity"/>
    <property type="evidence" value="ECO:0007669"/>
    <property type="project" value="InterPro"/>
</dbReference>
<evidence type="ECO:0000256" key="8">
    <source>
        <dbReference type="SAM" id="Phobius"/>
    </source>
</evidence>
<dbReference type="InterPro" id="IPR001734">
    <property type="entry name" value="Na/solute_symporter"/>
</dbReference>
<dbReference type="AlphaFoldDB" id="A0A953HX52"/>
<feature type="transmembrane region" description="Helical" evidence="8">
    <location>
        <begin position="239"/>
        <end position="257"/>
    </location>
</feature>
<keyword evidence="5 8" id="KW-1133">Transmembrane helix</keyword>
<protein>
    <submittedName>
        <fullName evidence="9">Sodium:solute symporter family protein</fullName>
    </submittedName>
</protein>
<keyword evidence="10" id="KW-1185">Reference proteome</keyword>
<dbReference type="Gene3D" id="1.20.1730.10">
    <property type="entry name" value="Sodium/glucose cotransporter"/>
    <property type="match status" value="1"/>
</dbReference>
<feature type="transmembrane region" description="Helical" evidence="8">
    <location>
        <begin position="397"/>
        <end position="421"/>
    </location>
</feature>
<feature type="transmembrane region" description="Helical" evidence="8">
    <location>
        <begin position="79"/>
        <end position="101"/>
    </location>
</feature>
<evidence type="ECO:0000256" key="1">
    <source>
        <dbReference type="ARBA" id="ARBA00004141"/>
    </source>
</evidence>
<dbReference type="EMBL" id="JAHVHU010000004">
    <property type="protein sequence ID" value="MBY5957377.1"/>
    <property type="molecule type" value="Genomic_DNA"/>
</dbReference>
<accession>A0A953HX52</accession>
<dbReference type="GO" id="GO:0005886">
    <property type="term" value="C:plasma membrane"/>
    <property type="evidence" value="ECO:0007669"/>
    <property type="project" value="TreeGrafter"/>
</dbReference>
<dbReference type="InterPro" id="IPR050277">
    <property type="entry name" value="Sodium:Solute_Symporter"/>
</dbReference>
<keyword evidence="3" id="KW-0813">Transport</keyword>
<sequence length="489" mass="53832">MTNFNFFIDGAIVLIYLAGTVTVGLWARKYVRNVTDFLVAGRSVNVYLGIASLAATEFGIATFMANAELGFKYGFAGTTPGVTTAIAMFIVGWTGFCIKPLRDQEVITLPELFNVKFGTKVRWASGVVIVLGGLLNMGVFLRMGGNFLTVVCGFDMVYLELVMTVILLGVALYTILGGMISVFITDYIQFVIMSIGLTMVVILLLVQFGWSDLLHTLDTVRGPAAYNPFLGDTYGVDRIFLDIFLAFASVMTWQTTLSRALSARNTKTAMNIYKGTAPFFLVRFILPALIGIAALHYFGTDRFSGSEAIMAMPHFLAAILPVGLIGIMVAAMLAADMSTNSSYMIAWSSVIYNDIMKPIHKGLWSDRKGLLWNRVLIGLIGIFLLLYGLWYPLKGDLWVYLQVTGTIYLSSMSVLLIAACYWKKANNWGAVAAIITGCVIPLSYLIFKEVEATRGLFESIGPYKFGVATYIATAVMMWFGSNLKFYMEK</sequence>
<keyword evidence="6 8" id="KW-0472">Membrane</keyword>
<comment type="similarity">
    <text evidence="2 7">Belongs to the sodium:solute symporter (SSF) (TC 2.A.21) family.</text>
</comment>